<dbReference type="Gene3D" id="3.40.50.300">
    <property type="entry name" value="P-loop containing nucleotide triphosphate hydrolases"/>
    <property type="match status" value="1"/>
</dbReference>
<dbReference type="GO" id="GO:0003924">
    <property type="term" value="F:GTPase activity"/>
    <property type="evidence" value="ECO:0007669"/>
    <property type="project" value="InterPro"/>
</dbReference>
<keyword evidence="1" id="KW-0547">Nucleotide-binding</keyword>
<keyword evidence="3" id="KW-1185">Reference proteome</keyword>
<dbReference type="OrthoDB" id="63533at2759"/>
<comment type="caution">
    <text evidence="2">The sequence shown here is derived from an EMBL/GenBank/DDBJ whole genome shotgun (WGS) entry which is preliminary data.</text>
</comment>
<evidence type="ECO:0000313" key="2">
    <source>
        <dbReference type="EMBL" id="KAJ5075290.1"/>
    </source>
</evidence>
<reference evidence="2" key="1">
    <citation type="submission" date="2022-10" db="EMBL/GenBank/DDBJ databases">
        <title>Novel sulphate-reducing endosymbionts in the free-living metamonad Anaeramoeba.</title>
        <authorList>
            <person name="Jerlstrom-Hultqvist J."/>
            <person name="Cepicka I."/>
            <person name="Gallot-Lavallee L."/>
            <person name="Salas-Leiva D."/>
            <person name="Curtis B.A."/>
            <person name="Zahonova K."/>
            <person name="Pipaliya S."/>
            <person name="Dacks J."/>
            <person name="Roger A.J."/>
        </authorList>
    </citation>
    <scope>NUCLEOTIDE SEQUENCE</scope>
    <source>
        <strain evidence="2">BMAN</strain>
    </source>
</reference>
<dbReference type="InterPro" id="IPR001806">
    <property type="entry name" value="Small_GTPase"/>
</dbReference>
<dbReference type="SUPFAM" id="SSF52540">
    <property type="entry name" value="P-loop containing nucleoside triphosphate hydrolases"/>
    <property type="match status" value="1"/>
</dbReference>
<dbReference type="OMA" id="FDFMFKI"/>
<dbReference type="FunFam" id="3.40.50.300:FF:000808">
    <property type="entry name" value="Small GTP-binding protein, putative"/>
    <property type="match status" value="1"/>
</dbReference>
<gene>
    <name evidence="2" type="ORF">M0811_07260</name>
</gene>
<dbReference type="PROSITE" id="PS51420">
    <property type="entry name" value="RHO"/>
    <property type="match status" value="1"/>
</dbReference>
<accession>A0A9Q0LQ96</accession>
<sequence>MTFVTPNASKIVILGDSGVGKTSLALRFTHNEFHDLELSTVGAKCFTKSVHVADKDVHFSIWDTAGQERFQSLAPIYYRNSRAAIIVYDITQKKSFHEAERWVDEMKRHGDEDLVIALIGNKSDLNEYREVKMKVAQEYALKNNLIFLETSAKTGEHVEDLFMKIAEMLPSVHAKIPENLDHNFGIVSISKLEEKEKRKEKKNCC</sequence>
<dbReference type="CDD" id="cd01860">
    <property type="entry name" value="Rab5_related"/>
    <property type="match status" value="1"/>
</dbReference>
<proteinExistence type="predicted"/>
<name>A0A9Q0LQ96_ANAIG</name>
<dbReference type="Proteomes" id="UP001149090">
    <property type="component" value="Unassembled WGS sequence"/>
</dbReference>
<evidence type="ECO:0000313" key="3">
    <source>
        <dbReference type="Proteomes" id="UP001149090"/>
    </source>
</evidence>
<dbReference type="PANTHER" id="PTHR47978">
    <property type="match status" value="1"/>
</dbReference>
<dbReference type="InterPro" id="IPR005225">
    <property type="entry name" value="Small_GTP-bd"/>
</dbReference>
<dbReference type="PROSITE" id="PS51419">
    <property type="entry name" value="RAB"/>
    <property type="match status" value="1"/>
</dbReference>
<dbReference type="EMBL" id="JAPDFW010000065">
    <property type="protein sequence ID" value="KAJ5075290.1"/>
    <property type="molecule type" value="Genomic_DNA"/>
</dbReference>
<protein>
    <submittedName>
        <fullName evidence="2">Ras-related protein rab-5c</fullName>
    </submittedName>
</protein>
<dbReference type="GO" id="GO:0005525">
    <property type="term" value="F:GTP binding"/>
    <property type="evidence" value="ECO:0007669"/>
    <property type="project" value="InterPro"/>
</dbReference>
<dbReference type="SMART" id="SM00173">
    <property type="entry name" value="RAS"/>
    <property type="match status" value="1"/>
</dbReference>
<dbReference type="NCBIfam" id="TIGR00231">
    <property type="entry name" value="small_GTP"/>
    <property type="match status" value="1"/>
</dbReference>
<dbReference type="InterPro" id="IPR027417">
    <property type="entry name" value="P-loop_NTPase"/>
</dbReference>
<dbReference type="PROSITE" id="PS51421">
    <property type="entry name" value="RAS"/>
    <property type="match status" value="1"/>
</dbReference>
<dbReference type="SMART" id="SM00177">
    <property type="entry name" value="ARF"/>
    <property type="match status" value="1"/>
</dbReference>
<dbReference type="SMART" id="SM00174">
    <property type="entry name" value="RHO"/>
    <property type="match status" value="1"/>
</dbReference>
<dbReference type="AlphaFoldDB" id="A0A9Q0LQ96"/>
<dbReference type="Pfam" id="PF00071">
    <property type="entry name" value="Ras"/>
    <property type="match status" value="1"/>
</dbReference>
<dbReference type="PRINTS" id="PR00449">
    <property type="entry name" value="RASTRNSFRMNG"/>
</dbReference>
<evidence type="ECO:0000256" key="1">
    <source>
        <dbReference type="ARBA" id="ARBA00022741"/>
    </source>
</evidence>
<dbReference type="SMART" id="SM00175">
    <property type="entry name" value="RAB"/>
    <property type="match status" value="1"/>
</dbReference>
<dbReference type="SMART" id="SM00176">
    <property type="entry name" value="RAN"/>
    <property type="match status" value="1"/>
</dbReference>
<organism evidence="2 3">
    <name type="scientific">Anaeramoeba ignava</name>
    <name type="common">Anaerobic marine amoeba</name>
    <dbReference type="NCBI Taxonomy" id="1746090"/>
    <lineage>
        <taxon>Eukaryota</taxon>
        <taxon>Metamonada</taxon>
        <taxon>Anaeramoebidae</taxon>
        <taxon>Anaeramoeba</taxon>
    </lineage>
</organism>